<protein>
    <submittedName>
        <fullName evidence="1">Uncharacterized protein</fullName>
    </submittedName>
</protein>
<organism evidence="1 2">
    <name type="scientific">Cryptolaemus montrouzieri</name>
    <dbReference type="NCBI Taxonomy" id="559131"/>
    <lineage>
        <taxon>Eukaryota</taxon>
        <taxon>Metazoa</taxon>
        <taxon>Ecdysozoa</taxon>
        <taxon>Arthropoda</taxon>
        <taxon>Hexapoda</taxon>
        <taxon>Insecta</taxon>
        <taxon>Pterygota</taxon>
        <taxon>Neoptera</taxon>
        <taxon>Endopterygota</taxon>
        <taxon>Coleoptera</taxon>
        <taxon>Polyphaga</taxon>
        <taxon>Cucujiformia</taxon>
        <taxon>Coccinelloidea</taxon>
        <taxon>Coccinellidae</taxon>
        <taxon>Scymninae</taxon>
        <taxon>Scymnini</taxon>
        <taxon>Cryptolaemus</taxon>
    </lineage>
</organism>
<evidence type="ECO:0000313" key="2">
    <source>
        <dbReference type="Proteomes" id="UP001516400"/>
    </source>
</evidence>
<proteinExistence type="predicted"/>
<sequence length="235" mass="27238">MGVDTERKKEGFELLQYDLKSAGDHKNQPFPESYVPSSKQSGQLEMHVKQCSSKTFSESAPEYEIVNLTQVDLFEEFKTTIAKMRKVLNVLEEKKSLKNIIEQNMSNKVLNTSMKLEKSQYHKCIVYHITKHKHAIDRCVGTPILAASKGNVVMRNTFSALHFGPIHEFHIRLNKHEIEGKRNMEFKFNHRLIDSKKHMLVETLPKQKSTTLFNNQECLDPVHEDFIIDVKLNLV</sequence>
<dbReference type="Proteomes" id="UP001516400">
    <property type="component" value="Unassembled WGS sequence"/>
</dbReference>
<reference evidence="1 2" key="1">
    <citation type="journal article" date="2021" name="BMC Biol.">
        <title>Horizontally acquired antibacterial genes associated with adaptive radiation of ladybird beetles.</title>
        <authorList>
            <person name="Li H.S."/>
            <person name="Tang X.F."/>
            <person name="Huang Y.H."/>
            <person name="Xu Z.Y."/>
            <person name="Chen M.L."/>
            <person name="Du X.Y."/>
            <person name="Qiu B.Y."/>
            <person name="Chen P.T."/>
            <person name="Zhang W."/>
            <person name="Slipinski A."/>
            <person name="Escalona H.E."/>
            <person name="Waterhouse R.M."/>
            <person name="Zwick A."/>
            <person name="Pang H."/>
        </authorList>
    </citation>
    <scope>NUCLEOTIDE SEQUENCE [LARGE SCALE GENOMIC DNA]</scope>
    <source>
        <strain evidence="1">SYSU2018</strain>
    </source>
</reference>
<dbReference type="AlphaFoldDB" id="A0ABD2N4V2"/>
<comment type="caution">
    <text evidence="1">The sequence shown here is derived from an EMBL/GenBank/DDBJ whole genome shotgun (WGS) entry which is preliminary data.</text>
</comment>
<dbReference type="EMBL" id="JABFTP020000062">
    <property type="protein sequence ID" value="KAL3273349.1"/>
    <property type="molecule type" value="Genomic_DNA"/>
</dbReference>
<gene>
    <name evidence="1" type="ORF">HHI36_014797</name>
</gene>
<accession>A0ABD2N4V2</accession>
<name>A0ABD2N4V2_9CUCU</name>
<keyword evidence="2" id="KW-1185">Reference proteome</keyword>
<evidence type="ECO:0000313" key="1">
    <source>
        <dbReference type="EMBL" id="KAL3273349.1"/>
    </source>
</evidence>